<protein>
    <recommendedName>
        <fullName evidence="4">50S ribosomal protein L19</fullName>
    </recommendedName>
</protein>
<dbReference type="PATRIC" id="fig|1619004.3.peg.446"/>
<dbReference type="GO" id="GO:0003735">
    <property type="term" value="F:structural constituent of ribosome"/>
    <property type="evidence" value="ECO:0007669"/>
    <property type="project" value="InterPro"/>
</dbReference>
<evidence type="ECO:0000256" key="2">
    <source>
        <dbReference type="ARBA" id="ARBA00022980"/>
    </source>
</evidence>
<dbReference type="PANTHER" id="PTHR15680">
    <property type="entry name" value="RIBOSOMAL PROTEIN L19"/>
    <property type="match status" value="1"/>
</dbReference>
<evidence type="ECO:0000256" key="1">
    <source>
        <dbReference type="ARBA" id="ARBA00005781"/>
    </source>
</evidence>
<keyword evidence="2 5" id="KW-0689">Ribosomal protein</keyword>
<reference evidence="5 6" key="1">
    <citation type="journal article" date="2015" name="Nature">
        <title>rRNA introns, odd ribosomes, and small enigmatic genomes across a large radiation of phyla.</title>
        <authorList>
            <person name="Brown C.T."/>
            <person name="Hug L.A."/>
            <person name="Thomas B.C."/>
            <person name="Sharon I."/>
            <person name="Castelle C.J."/>
            <person name="Singh A."/>
            <person name="Wilkins M.J."/>
            <person name="Williams K.H."/>
            <person name="Banfield J.F."/>
        </authorList>
    </citation>
    <scope>NUCLEOTIDE SEQUENCE [LARGE SCALE GENOMIC DNA]</scope>
</reference>
<comment type="similarity">
    <text evidence="1 4">Belongs to the bacterial ribosomal protein bL19 family.</text>
</comment>
<evidence type="ECO:0000313" key="6">
    <source>
        <dbReference type="Proteomes" id="UP000034256"/>
    </source>
</evidence>
<organism evidence="5 6">
    <name type="scientific">Candidatus Wolfebacteria bacterium GW2011_GWA2_42_10</name>
    <dbReference type="NCBI Taxonomy" id="1619004"/>
    <lineage>
        <taxon>Bacteria</taxon>
        <taxon>Candidatus Wolfeibacteriota</taxon>
    </lineage>
</organism>
<dbReference type="PIRSF" id="PIRSF002191">
    <property type="entry name" value="Ribosomal_L19"/>
    <property type="match status" value="1"/>
</dbReference>
<evidence type="ECO:0000256" key="3">
    <source>
        <dbReference type="ARBA" id="ARBA00023274"/>
    </source>
</evidence>
<dbReference type="Proteomes" id="UP000034256">
    <property type="component" value="Unassembled WGS sequence"/>
</dbReference>
<keyword evidence="3 4" id="KW-0687">Ribonucleoprotein</keyword>
<accession>A0A0G0XJR5</accession>
<name>A0A0G0XJR5_9BACT</name>
<dbReference type="InterPro" id="IPR008991">
    <property type="entry name" value="Translation_prot_SH3-like_sf"/>
</dbReference>
<dbReference type="InterPro" id="IPR001857">
    <property type="entry name" value="Ribosomal_bL19"/>
</dbReference>
<dbReference type="NCBIfam" id="TIGR01024">
    <property type="entry name" value="rplS_bact"/>
    <property type="match status" value="1"/>
</dbReference>
<evidence type="ECO:0000256" key="4">
    <source>
        <dbReference type="RuleBase" id="RU000559"/>
    </source>
</evidence>
<dbReference type="GO" id="GO:0022625">
    <property type="term" value="C:cytosolic large ribosomal subunit"/>
    <property type="evidence" value="ECO:0007669"/>
    <property type="project" value="TreeGrafter"/>
</dbReference>
<sequence length="123" mass="13921">MQTHIKAAENPSKFEGIRPGWTIKVFQKIKEGEKTRVQAFEGMVIARKHGSENGGTITVRKVSGGFGVEKIFPVFLPTIDKVEIVKKSHVRRAKLYYLRSKSSKEIRRKIKTEAPVKQETVAV</sequence>
<dbReference type="GO" id="GO:0006412">
    <property type="term" value="P:translation"/>
    <property type="evidence" value="ECO:0007669"/>
    <property type="project" value="InterPro"/>
</dbReference>
<dbReference type="InterPro" id="IPR018257">
    <property type="entry name" value="Ribosomal_bL19_CS"/>
</dbReference>
<dbReference type="Gene3D" id="2.30.30.790">
    <property type="match status" value="1"/>
</dbReference>
<dbReference type="AlphaFoldDB" id="A0A0G0XJR5"/>
<dbReference type="EMBL" id="LCCF01000006">
    <property type="protein sequence ID" value="KKS25155.1"/>
    <property type="molecule type" value="Genomic_DNA"/>
</dbReference>
<dbReference type="Pfam" id="PF01245">
    <property type="entry name" value="Ribosomal_L19"/>
    <property type="match status" value="1"/>
</dbReference>
<dbReference type="PRINTS" id="PR00061">
    <property type="entry name" value="RIBOSOMALL19"/>
</dbReference>
<comment type="caution">
    <text evidence="5">The sequence shown here is derived from an EMBL/GenBank/DDBJ whole genome shotgun (WGS) entry which is preliminary data.</text>
</comment>
<dbReference type="PROSITE" id="PS01015">
    <property type="entry name" value="RIBOSOMAL_L19"/>
    <property type="match status" value="1"/>
</dbReference>
<dbReference type="SUPFAM" id="SSF50104">
    <property type="entry name" value="Translation proteins SH3-like domain"/>
    <property type="match status" value="1"/>
</dbReference>
<gene>
    <name evidence="5" type="ORF">UU85_C0006G0023</name>
</gene>
<comment type="function">
    <text evidence="4">This protein is located at the 30S-50S ribosomal subunit interface and may play a role in the structure and function of the aminoacyl-tRNA binding site.</text>
</comment>
<proteinExistence type="inferred from homology"/>
<evidence type="ECO:0000313" key="5">
    <source>
        <dbReference type="EMBL" id="KKS25155.1"/>
    </source>
</evidence>
<dbReference type="InterPro" id="IPR038657">
    <property type="entry name" value="Ribosomal_bL19_sf"/>
</dbReference>
<dbReference type="PANTHER" id="PTHR15680:SF9">
    <property type="entry name" value="LARGE RIBOSOMAL SUBUNIT PROTEIN BL19M"/>
    <property type="match status" value="1"/>
</dbReference>